<dbReference type="GO" id="GO:0008360">
    <property type="term" value="P:regulation of cell shape"/>
    <property type="evidence" value="ECO:0007669"/>
    <property type="project" value="UniProtKB-KW"/>
</dbReference>
<evidence type="ECO:0000256" key="7">
    <source>
        <dbReference type="SAM" id="Phobius"/>
    </source>
</evidence>
<keyword evidence="3 5" id="KW-0133">Cell shape</keyword>
<dbReference type="Gene3D" id="2.40.10.350">
    <property type="entry name" value="Rod shape-determining protein MreC, domain 2"/>
    <property type="match status" value="1"/>
</dbReference>
<gene>
    <name evidence="9" type="ORF">HMPREF0202_02326</name>
</gene>
<dbReference type="PIRSF" id="PIRSF038471">
    <property type="entry name" value="MreC"/>
    <property type="match status" value="1"/>
</dbReference>
<dbReference type="eggNOG" id="COG1792">
    <property type="taxonomic scope" value="Bacteria"/>
</dbReference>
<evidence type="ECO:0000256" key="2">
    <source>
        <dbReference type="ARBA" id="ARBA00013855"/>
    </source>
</evidence>
<feature type="coiled-coil region" evidence="6">
    <location>
        <begin position="76"/>
        <end position="106"/>
    </location>
</feature>
<comment type="caution">
    <text evidence="9">The sequence shown here is derived from an EMBL/GenBank/DDBJ whole genome shotgun (WGS) entry which is preliminary data.</text>
</comment>
<dbReference type="Gene3D" id="2.40.10.340">
    <property type="entry name" value="Rod shape-determining protein MreC, domain 1"/>
    <property type="match status" value="1"/>
</dbReference>
<dbReference type="Pfam" id="PF04085">
    <property type="entry name" value="MreC"/>
    <property type="match status" value="1"/>
</dbReference>
<name>U7V7Z1_9FUSO</name>
<evidence type="ECO:0000256" key="5">
    <source>
        <dbReference type="PIRNR" id="PIRNR038471"/>
    </source>
</evidence>
<dbReference type="NCBIfam" id="TIGR00219">
    <property type="entry name" value="mreC"/>
    <property type="match status" value="1"/>
</dbReference>
<comment type="function">
    <text evidence="5">Involved in formation and maintenance of cell shape.</text>
</comment>
<dbReference type="InterPro" id="IPR042175">
    <property type="entry name" value="Cell/Rod_MreC_2"/>
</dbReference>
<evidence type="ECO:0000259" key="8">
    <source>
        <dbReference type="Pfam" id="PF04085"/>
    </source>
</evidence>
<organism evidence="9 10">
    <name type="scientific">Cetobacterium somerae ATCC BAA-474</name>
    <dbReference type="NCBI Taxonomy" id="1319815"/>
    <lineage>
        <taxon>Bacteria</taxon>
        <taxon>Fusobacteriati</taxon>
        <taxon>Fusobacteriota</taxon>
        <taxon>Fusobacteriia</taxon>
        <taxon>Fusobacteriales</taxon>
        <taxon>Fusobacteriaceae</taxon>
        <taxon>Cetobacterium</taxon>
    </lineage>
</organism>
<dbReference type="PANTHER" id="PTHR34138">
    <property type="entry name" value="CELL SHAPE-DETERMINING PROTEIN MREC"/>
    <property type="match status" value="1"/>
</dbReference>
<dbReference type="InterPro" id="IPR007221">
    <property type="entry name" value="MreC"/>
</dbReference>
<dbReference type="Proteomes" id="UP000017081">
    <property type="component" value="Unassembled WGS sequence"/>
</dbReference>
<keyword evidence="7" id="KW-0472">Membrane</keyword>
<feature type="transmembrane region" description="Helical" evidence="7">
    <location>
        <begin position="12"/>
        <end position="35"/>
    </location>
</feature>
<accession>U7V7Z1</accession>
<dbReference type="InterPro" id="IPR055342">
    <property type="entry name" value="MreC_beta-barrel_core"/>
</dbReference>
<evidence type="ECO:0000313" key="9">
    <source>
        <dbReference type="EMBL" id="ERT67640.1"/>
    </source>
</evidence>
<keyword evidence="7" id="KW-0812">Transmembrane</keyword>
<protein>
    <recommendedName>
        <fullName evidence="2 5">Cell shape-determining protein MreC</fullName>
    </recommendedName>
    <alternativeName>
        <fullName evidence="4 5">Cell shape protein MreC</fullName>
    </alternativeName>
</protein>
<reference evidence="9 10" key="1">
    <citation type="submission" date="2013-08" db="EMBL/GenBank/DDBJ databases">
        <authorList>
            <person name="Weinstock G."/>
            <person name="Sodergren E."/>
            <person name="Wylie T."/>
            <person name="Fulton L."/>
            <person name="Fulton R."/>
            <person name="Fronick C."/>
            <person name="O'Laughlin M."/>
            <person name="Godfrey J."/>
            <person name="Miner T."/>
            <person name="Herter B."/>
            <person name="Appelbaum E."/>
            <person name="Cordes M."/>
            <person name="Lek S."/>
            <person name="Wollam A."/>
            <person name="Pepin K.H."/>
            <person name="Palsikar V.B."/>
            <person name="Mitreva M."/>
            <person name="Wilson R.K."/>
        </authorList>
    </citation>
    <scope>NUCLEOTIDE SEQUENCE [LARGE SCALE GENOMIC DNA]</scope>
    <source>
        <strain evidence="9 10">ATCC BAA-474</strain>
    </source>
</reference>
<dbReference type="PATRIC" id="fig|1319815.3.peg.2232"/>
<dbReference type="HOGENOM" id="CLU_042663_1_3_0"/>
<dbReference type="GO" id="GO:0005886">
    <property type="term" value="C:plasma membrane"/>
    <property type="evidence" value="ECO:0007669"/>
    <property type="project" value="TreeGrafter"/>
</dbReference>
<evidence type="ECO:0000256" key="4">
    <source>
        <dbReference type="ARBA" id="ARBA00032089"/>
    </source>
</evidence>
<dbReference type="STRING" id="1319815.HMPREF0202_02326"/>
<evidence type="ECO:0000256" key="1">
    <source>
        <dbReference type="ARBA" id="ARBA00009369"/>
    </source>
</evidence>
<evidence type="ECO:0000256" key="6">
    <source>
        <dbReference type="SAM" id="Coils"/>
    </source>
</evidence>
<dbReference type="RefSeq" id="WP_023051858.1">
    <property type="nucleotide sequence ID" value="NZ_CP173065.2"/>
</dbReference>
<keyword evidence="6" id="KW-0175">Coiled coil</keyword>
<dbReference type="EMBL" id="AXZF01000111">
    <property type="protein sequence ID" value="ERT67640.1"/>
    <property type="molecule type" value="Genomic_DNA"/>
</dbReference>
<sequence length="268" mass="31105">MKIGKKKNKVLNIIYIFIILMVVVFFAKDVFMYTMTEIEEIFLPLQSRVYFLGKKAKESTESVINYKELLNENNKLKHTLAEKSLIEEKNQRLLEENDRLRELLDMKDHFKFKFKVGKISFQQTREMYESFAINIGEIDGIEKNMPVLYNESLIGKVEKVFKNYSVVQMITFQDSVVSATATGDTVGIVKGNRSDELIFEPVSFHEAQLSVGDKVYTSGISDIYPKGLYIGEVCEIRKKYENNVEYLVKLPFNIIDMNEIIVLTEVDR</sequence>
<evidence type="ECO:0000313" key="10">
    <source>
        <dbReference type="Proteomes" id="UP000017081"/>
    </source>
</evidence>
<dbReference type="AlphaFoldDB" id="U7V7Z1"/>
<dbReference type="InterPro" id="IPR042177">
    <property type="entry name" value="Cell/Rod_1"/>
</dbReference>
<comment type="similarity">
    <text evidence="1 5">Belongs to the MreC family.</text>
</comment>
<feature type="domain" description="Rod shape-determining protein MreC beta-barrel core" evidence="8">
    <location>
        <begin position="123"/>
        <end position="263"/>
    </location>
</feature>
<proteinExistence type="inferred from homology"/>
<keyword evidence="10" id="KW-1185">Reference proteome</keyword>
<keyword evidence="7" id="KW-1133">Transmembrane helix</keyword>
<dbReference type="PANTHER" id="PTHR34138:SF1">
    <property type="entry name" value="CELL SHAPE-DETERMINING PROTEIN MREC"/>
    <property type="match status" value="1"/>
</dbReference>
<evidence type="ECO:0000256" key="3">
    <source>
        <dbReference type="ARBA" id="ARBA00022960"/>
    </source>
</evidence>